<proteinExistence type="predicted"/>
<dbReference type="PANTHER" id="PTHR33747:SF1">
    <property type="entry name" value="ADENYLATE CYCLASE-ASSOCIATED CAP C-TERMINAL DOMAIN-CONTAINING PROTEIN"/>
    <property type="match status" value="1"/>
</dbReference>
<sequence>MVKQRRKESEVFSDLAKLCASPGYVHAIAYLCFRDNTVEHGDTVTANDILEKLSSDKLIRTEISTLIGLACKGNLNTELPPLDVLNYLISTTDILLKELHQSMMPTMEDIFNPDMLGDKDFNPFNKGALLREPIFYGGESAYHFQHRDLSYLKYHNDNDWFLVKKGFSIQHAIDVVTSIQLLQNVKLNFEMLQLMDKHPDERSFLSAFKFTAEEVSKVANIEISTVRNVLESFVSTDLYEFNSLDDFNPKNAYPIIKLPGEEYLLFQIYSLMQALYETPFFWLHDDKEYRQTAMQHRGEFAEAFSAERLKLVFGANRVFLNVNIYTSKKTLAGEIDVLVVFANRAIVLQAKSKKLTIAARKGNDNVLQDDFKKAVQNAYDQAFLCSDLLIDKNHKLYDNQGNELDIKREFKEIYPFCIISEHYPALSFQARQFLKFNTTEIIKSPFVMDVFLLDVMTEMLQSPLHLLSYINRRTSYGDKIFSTHELTILSHHLKNNLWMDDQYSMMHLEDDLSVELDLAMLTRREGIQGISTPEGILTKYEGTPFDQLIKEINNLEDPSVVDLGFMLLSISSEAIEMLNDGISRIIKLCKEDGQNHSFTQTFIDSDFGLIIHCNNDHPSVAISRLDSHCRLRKYAQKTNSWYGLCIGPNTPKIKLGINLCYKWVHSAEMDELVKDLPTSQNFNGKFNSPTMPSKKKKTGRNDKCPCGSGKKYKRCCSA</sequence>
<name>A0A1R3WAI8_9BACT</name>
<keyword evidence="3" id="KW-0347">Helicase</keyword>
<keyword evidence="3" id="KW-0378">Hydrolase</keyword>
<evidence type="ECO:0000256" key="1">
    <source>
        <dbReference type="SAM" id="MobiDB-lite"/>
    </source>
</evidence>
<reference evidence="4" key="1">
    <citation type="submission" date="2017-01" db="EMBL/GenBank/DDBJ databases">
        <authorList>
            <person name="Varghese N."/>
            <person name="Submissions S."/>
        </authorList>
    </citation>
    <scope>NUCLEOTIDE SEQUENCE [LARGE SCALE GENOMIC DNA]</scope>
    <source>
        <strain evidence="4">LP100</strain>
    </source>
</reference>
<dbReference type="GO" id="GO:0004386">
    <property type="term" value="F:helicase activity"/>
    <property type="evidence" value="ECO:0007669"/>
    <property type="project" value="UniProtKB-KW"/>
</dbReference>
<dbReference type="AlphaFoldDB" id="A0A1R3WAI8"/>
<evidence type="ECO:0000259" key="2">
    <source>
        <dbReference type="Pfam" id="PF08378"/>
    </source>
</evidence>
<feature type="region of interest" description="Disordered" evidence="1">
    <location>
        <begin position="683"/>
        <end position="708"/>
    </location>
</feature>
<feature type="domain" description="NERD" evidence="2">
    <location>
        <begin position="297"/>
        <end position="389"/>
    </location>
</feature>
<dbReference type="RefSeq" id="WP_076665631.1">
    <property type="nucleotide sequence ID" value="NZ_FTPP01000001.1"/>
</dbReference>
<dbReference type="STRING" id="1317125.SAMN05444128_0169"/>
<keyword evidence="3" id="KW-0067">ATP-binding</keyword>
<dbReference type="Pfam" id="PF02810">
    <property type="entry name" value="SEC-C"/>
    <property type="match status" value="1"/>
</dbReference>
<dbReference type="Pfam" id="PF08378">
    <property type="entry name" value="NERD"/>
    <property type="match status" value="1"/>
</dbReference>
<gene>
    <name evidence="3" type="ORF">SAMN05444128_0169</name>
</gene>
<dbReference type="InterPro" id="IPR011528">
    <property type="entry name" value="NERD"/>
</dbReference>
<dbReference type="InterPro" id="IPR004027">
    <property type="entry name" value="SEC_C_motif"/>
</dbReference>
<dbReference type="PANTHER" id="PTHR33747">
    <property type="entry name" value="UPF0225 PROTEIN SCO1677"/>
    <property type="match status" value="1"/>
</dbReference>
<protein>
    <submittedName>
        <fullName evidence="3">Preprotein translocase subunit SecA (ATPase, RNA helicase)</fullName>
    </submittedName>
</protein>
<evidence type="ECO:0000313" key="4">
    <source>
        <dbReference type="Proteomes" id="UP000187181"/>
    </source>
</evidence>
<organism evidence="3 4">
    <name type="scientific">Pontibacter indicus</name>
    <dbReference type="NCBI Taxonomy" id="1317125"/>
    <lineage>
        <taxon>Bacteria</taxon>
        <taxon>Pseudomonadati</taxon>
        <taxon>Bacteroidota</taxon>
        <taxon>Cytophagia</taxon>
        <taxon>Cytophagales</taxon>
        <taxon>Hymenobacteraceae</taxon>
        <taxon>Pontibacter</taxon>
    </lineage>
</organism>
<dbReference type="EMBL" id="FTPP01000001">
    <property type="protein sequence ID" value="SIT75009.1"/>
    <property type="molecule type" value="Genomic_DNA"/>
</dbReference>
<evidence type="ECO:0000313" key="3">
    <source>
        <dbReference type="EMBL" id="SIT75009.1"/>
    </source>
</evidence>
<dbReference type="OrthoDB" id="570299at2"/>
<dbReference type="SUPFAM" id="SSF103642">
    <property type="entry name" value="Sec-C motif"/>
    <property type="match status" value="1"/>
</dbReference>
<dbReference type="Proteomes" id="UP000187181">
    <property type="component" value="Unassembled WGS sequence"/>
</dbReference>
<accession>A0A1R3WAI8</accession>
<dbReference type="Gene3D" id="3.10.450.50">
    <property type="match status" value="1"/>
</dbReference>
<keyword evidence="3" id="KW-0547">Nucleotide-binding</keyword>
<keyword evidence="4" id="KW-1185">Reference proteome</keyword>